<reference evidence="1 2" key="1">
    <citation type="submission" date="2023-11" db="EMBL/GenBank/DDBJ databases">
        <authorList>
            <person name="Xu M."/>
            <person name="Jiang T."/>
        </authorList>
    </citation>
    <scope>NUCLEOTIDE SEQUENCE [LARGE SCALE GENOMIC DNA]</scope>
    <source>
        <strain evidence="1 2">SD</strain>
    </source>
</reference>
<comment type="caution">
    <text evidence="1">The sequence shown here is derived from an EMBL/GenBank/DDBJ whole genome shotgun (WGS) entry which is preliminary data.</text>
</comment>
<dbReference type="RefSeq" id="WP_319955655.1">
    <property type="nucleotide sequence ID" value="NZ_JAXAVX010000015.1"/>
</dbReference>
<keyword evidence="2" id="KW-1185">Reference proteome</keyword>
<accession>A0ABU4VNS5</accession>
<dbReference type="Proteomes" id="UP001277761">
    <property type="component" value="Unassembled WGS sequence"/>
</dbReference>
<evidence type="ECO:0000313" key="1">
    <source>
        <dbReference type="EMBL" id="MDX8153505.1"/>
    </source>
</evidence>
<dbReference type="EMBL" id="JAXAVX010000015">
    <property type="protein sequence ID" value="MDX8153505.1"/>
    <property type="molecule type" value="Genomic_DNA"/>
</dbReference>
<gene>
    <name evidence="1" type="ORF">SK069_18040</name>
</gene>
<evidence type="ECO:0000313" key="2">
    <source>
        <dbReference type="Proteomes" id="UP001277761"/>
    </source>
</evidence>
<sequence>MPWTRGAGAAPSRRRVLVRRLVALLVLVAIGASVGLAVSGGEDDAPTRTAAVDATITPATDQTQANRAADREARTLLRGAISAVETCFGATGTYARCRTREELTPFASEAQFGPFLERVVAGSPEATEIAVTAGDRRNVRIVGVSRTRNRFAYVRRLPGTAVQSCRASAFPNPEACSGGRWG</sequence>
<protein>
    <submittedName>
        <fullName evidence="1">Uncharacterized protein</fullName>
    </submittedName>
</protein>
<name>A0ABU4VNS5_9ACTN</name>
<organism evidence="1 2">
    <name type="scientific">Patulibacter brassicae</name>
    <dbReference type="NCBI Taxonomy" id="1705717"/>
    <lineage>
        <taxon>Bacteria</taxon>
        <taxon>Bacillati</taxon>
        <taxon>Actinomycetota</taxon>
        <taxon>Thermoleophilia</taxon>
        <taxon>Solirubrobacterales</taxon>
        <taxon>Patulibacteraceae</taxon>
        <taxon>Patulibacter</taxon>
    </lineage>
</organism>
<proteinExistence type="predicted"/>